<protein>
    <submittedName>
        <fullName evidence="1">Uncharacterized protein</fullName>
    </submittedName>
</protein>
<keyword evidence="2" id="KW-1185">Reference proteome</keyword>
<gene>
    <name evidence="1" type="ORF">R50_0248</name>
</gene>
<dbReference type="AlphaFoldDB" id="A0A6F8ZDI4"/>
<proteinExistence type="predicted"/>
<sequence length="36" mass="4012">MLSCNVTITGRVLSVIRSIVTLTIPKRANKTLRNKN</sequence>
<organism evidence="1 2">
    <name type="scientific">Candidatus Hydrogenisulfobacillus filiaventi</name>
    <dbReference type="NCBI Taxonomy" id="2707344"/>
    <lineage>
        <taxon>Bacteria</taxon>
        <taxon>Bacillati</taxon>
        <taxon>Bacillota</taxon>
        <taxon>Clostridia</taxon>
        <taxon>Eubacteriales</taxon>
        <taxon>Clostridiales Family XVII. Incertae Sedis</taxon>
        <taxon>Candidatus Hydrogenisulfobacillus</taxon>
    </lineage>
</organism>
<dbReference type="Proteomes" id="UP000503399">
    <property type="component" value="Chromosome"/>
</dbReference>
<name>A0A6F8ZDI4_9FIRM</name>
<accession>A0A6F8ZDI4</accession>
<dbReference type="KEGG" id="hfv:R50_0248"/>
<reference evidence="1 2" key="1">
    <citation type="submission" date="2020-02" db="EMBL/GenBank/DDBJ databases">
        <authorList>
            <person name="Hogendoorn C."/>
        </authorList>
    </citation>
    <scope>NUCLEOTIDE SEQUENCE [LARGE SCALE GENOMIC DNA]</scope>
    <source>
        <strain evidence="1">R501</strain>
    </source>
</reference>
<evidence type="ECO:0000313" key="1">
    <source>
        <dbReference type="EMBL" id="CAB1127754.1"/>
    </source>
</evidence>
<dbReference type="EMBL" id="LR778114">
    <property type="protein sequence ID" value="CAB1127754.1"/>
    <property type="molecule type" value="Genomic_DNA"/>
</dbReference>
<evidence type="ECO:0000313" key="2">
    <source>
        <dbReference type="Proteomes" id="UP000503399"/>
    </source>
</evidence>